<feature type="transmembrane region" description="Helical" evidence="5">
    <location>
        <begin position="556"/>
        <end position="575"/>
    </location>
</feature>
<dbReference type="PANTHER" id="PTHR43077">
    <property type="entry name" value="TRANSPORT PERMEASE YVFS-RELATED"/>
    <property type="match status" value="1"/>
</dbReference>
<sequence length="686" mass="66543">MTTATGLKKAVALTAAAATPFAIAAFAAWSMGPAADGERDVPAAVVNLDELLTTTAEDGTESTMFAGRQVVTDLVADDADGFDFRILNADDAAAALADGTVHAVVTIPEDFSRRVTSLQGDDPQQAGIEIVTDASSDGLATGLATETGESIVASFGDLVTSGFISGLYGGFGTLAEQLGSAADGADALGSGGTELATGLGELADGVDQLADGAGGAQDGAAQLAAGADQLADGLGAAATGIGGIADGAGALSDGVDQYSRGVDSFAGGVQQAVAQLDAGLAGAADAGGIGQLEQSIDASAGAAAQLVQLLEADPNDPAALATARQLAGGLGQLGQQDIGGQLTAGLGQATAPLSQLSGAASQIVAAGPGIRSGASQLADGAAQLDAGFGASVTGARQLADGTAALGDGLGELESGAVQLAAGARSAQSGATQLGDGGGELGDGLREGIAAMPQLSDAELENLSDVATNPVGFDLEERNALPSGEARIAALAVPIGLWLGALALVLVLARSARRIAASAESDGRVLMTMLIRSSWVVIAQAALATLVVHGIGGVSWASAPATLAIALLFGGVATLLHVAFVSWWGAAGAIVSVVLLGLQAVAAGGIVPRDVLGPGFDAIAPVLPMTPAVDALQAIAAGTGGAGGAAVMLVLWLGGGLVAAFLSLRGARRRATGERVRALEALAPATA</sequence>
<evidence type="ECO:0000256" key="4">
    <source>
        <dbReference type="ARBA" id="ARBA00023136"/>
    </source>
</evidence>
<keyword evidence="3 5" id="KW-1133">Transmembrane helix</keyword>
<comment type="subcellular location">
    <subcellularLocation>
        <location evidence="1">Membrane</location>
        <topology evidence="1">Multi-pass membrane protein</topology>
    </subcellularLocation>
</comment>
<dbReference type="InterPro" id="IPR023908">
    <property type="entry name" value="xxxLxxG_rpt"/>
</dbReference>
<evidence type="ECO:0000313" key="7">
    <source>
        <dbReference type="EMBL" id="GAA1425759.1"/>
    </source>
</evidence>
<feature type="signal peptide" evidence="6">
    <location>
        <begin position="1"/>
        <end position="24"/>
    </location>
</feature>
<dbReference type="EMBL" id="BAAAKK010000005">
    <property type="protein sequence ID" value="GAA1425759.1"/>
    <property type="molecule type" value="Genomic_DNA"/>
</dbReference>
<evidence type="ECO:0008006" key="9">
    <source>
        <dbReference type="Google" id="ProtNLM"/>
    </source>
</evidence>
<dbReference type="Gene3D" id="3.40.1710.10">
    <property type="entry name" value="abc type-2 transporter like domain"/>
    <property type="match status" value="1"/>
</dbReference>
<feature type="transmembrane region" description="Helical" evidence="5">
    <location>
        <begin position="633"/>
        <end position="661"/>
    </location>
</feature>
<comment type="caution">
    <text evidence="7">The sequence shown here is derived from an EMBL/GenBank/DDBJ whole genome shotgun (WGS) entry which is preliminary data.</text>
</comment>
<name>A0ABP4JNE9_9MICO</name>
<dbReference type="NCBIfam" id="TIGR03057">
    <property type="entry name" value="xxxLxxG_by_4"/>
    <property type="match status" value="2"/>
</dbReference>
<keyword evidence="4 5" id="KW-0472">Membrane</keyword>
<protein>
    <recommendedName>
        <fullName evidence="9">YhgE/Pip domain-containing protein</fullName>
    </recommendedName>
</protein>
<dbReference type="RefSeq" id="WP_343920943.1">
    <property type="nucleotide sequence ID" value="NZ_BAAAKK010000005.1"/>
</dbReference>
<evidence type="ECO:0000313" key="8">
    <source>
        <dbReference type="Proteomes" id="UP001501266"/>
    </source>
</evidence>
<dbReference type="InterPro" id="IPR051328">
    <property type="entry name" value="T7SS_ABC-Transporter"/>
</dbReference>
<keyword evidence="8" id="KW-1185">Reference proteome</keyword>
<feature type="transmembrane region" description="Helical" evidence="5">
    <location>
        <begin position="529"/>
        <end position="550"/>
    </location>
</feature>
<evidence type="ECO:0000256" key="3">
    <source>
        <dbReference type="ARBA" id="ARBA00022989"/>
    </source>
</evidence>
<dbReference type="Proteomes" id="UP001501266">
    <property type="component" value="Unassembled WGS sequence"/>
</dbReference>
<evidence type="ECO:0000256" key="5">
    <source>
        <dbReference type="SAM" id="Phobius"/>
    </source>
</evidence>
<feature type="chain" id="PRO_5045830783" description="YhgE/Pip domain-containing protein" evidence="6">
    <location>
        <begin position="25"/>
        <end position="686"/>
    </location>
</feature>
<accession>A0ABP4JNE9</accession>
<dbReference type="PANTHER" id="PTHR43077:SF10">
    <property type="entry name" value="TRANSPORT PERMEASE PROTEIN"/>
    <property type="match status" value="1"/>
</dbReference>
<keyword evidence="6" id="KW-0732">Signal</keyword>
<feature type="transmembrane region" description="Helical" evidence="5">
    <location>
        <begin position="582"/>
        <end position="606"/>
    </location>
</feature>
<organism evidence="7 8">
    <name type="scientific">Agrococcus citreus</name>
    <dbReference type="NCBI Taxonomy" id="84643"/>
    <lineage>
        <taxon>Bacteria</taxon>
        <taxon>Bacillati</taxon>
        <taxon>Actinomycetota</taxon>
        <taxon>Actinomycetes</taxon>
        <taxon>Micrococcales</taxon>
        <taxon>Microbacteriaceae</taxon>
        <taxon>Agrococcus</taxon>
    </lineage>
</organism>
<evidence type="ECO:0000256" key="2">
    <source>
        <dbReference type="ARBA" id="ARBA00022692"/>
    </source>
</evidence>
<evidence type="ECO:0000256" key="6">
    <source>
        <dbReference type="SAM" id="SignalP"/>
    </source>
</evidence>
<reference evidence="8" key="1">
    <citation type="journal article" date="2019" name="Int. J. Syst. Evol. Microbiol.">
        <title>The Global Catalogue of Microorganisms (GCM) 10K type strain sequencing project: providing services to taxonomists for standard genome sequencing and annotation.</title>
        <authorList>
            <consortium name="The Broad Institute Genomics Platform"/>
            <consortium name="The Broad Institute Genome Sequencing Center for Infectious Disease"/>
            <person name="Wu L."/>
            <person name="Ma J."/>
        </authorList>
    </citation>
    <scope>NUCLEOTIDE SEQUENCE [LARGE SCALE GENOMIC DNA]</scope>
    <source>
        <strain evidence="8">JCM 12398</strain>
    </source>
</reference>
<feature type="transmembrane region" description="Helical" evidence="5">
    <location>
        <begin position="487"/>
        <end position="508"/>
    </location>
</feature>
<gene>
    <name evidence="7" type="ORF">GCM10009640_25160</name>
</gene>
<proteinExistence type="predicted"/>
<keyword evidence="2 5" id="KW-0812">Transmembrane</keyword>
<evidence type="ECO:0000256" key="1">
    <source>
        <dbReference type="ARBA" id="ARBA00004141"/>
    </source>
</evidence>